<organism evidence="3 4">
    <name type="scientific">Streptomyces chryseus</name>
    <dbReference type="NCBI Taxonomy" id="68186"/>
    <lineage>
        <taxon>Bacteria</taxon>
        <taxon>Bacillati</taxon>
        <taxon>Actinomycetota</taxon>
        <taxon>Actinomycetes</taxon>
        <taxon>Kitasatosporales</taxon>
        <taxon>Streptomycetaceae</taxon>
        <taxon>Streptomyces</taxon>
    </lineage>
</organism>
<dbReference type="RefSeq" id="WP_229843424.1">
    <property type="nucleotide sequence ID" value="NZ_BMVO01000004.1"/>
</dbReference>
<gene>
    <name evidence="3" type="ORF">GCM10010346_19680</name>
</gene>
<dbReference type="Pfam" id="PF03404">
    <property type="entry name" value="Mo-co_dimer"/>
    <property type="match status" value="1"/>
</dbReference>
<evidence type="ECO:0000313" key="4">
    <source>
        <dbReference type="Proteomes" id="UP000599437"/>
    </source>
</evidence>
<dbReference type="PANTHER" id="PTHR19372:SF7">
    <property type="entry name" value="SULFITE OXIDASE, MITOCHONDRIAL"/>
    <property type="match status" value="1"/>
</dbReference>
<dbReference type="InterPro" id="IPR014756">
    <property type="entry name" value="Ig_E-set"/>
</dbReference>
<accession>A0ABQ3DHW4</accession>
<proteinExistence type="predicted"/>
<sequence>MAYRYRQEAGDPGEPVTRIAPRALMVPPGFPDFMSRTRVVRPGRVPLEGRAWSGYGEVARVEVSTDDGRSWGEAELAPPDGNVWAWRRWRTSSAAEPGRQVPSARATDATGRTQPVEQPWNRGGFGNNLVQRIPVGCVPGT</sequence>
<dbReference type="InterPro" id="IPR005066">
    <property type="entry name" value="MoCF_OxRdtse_dimer"/>
</dbReference>
<comment type="caution">
    <text evidence="3">The sequence shown here is derived from an EMBL/GenBank/DDBJ whole genome shotgun (WGS) entry which is preliminary data.</text>
</comment>
<feature type="region of interest" description="Disordered" evidence="1">
    <location>
        <begin position="91"/>
        <end position="127"/>
    </location>
</feature>
<keyword evidence="4" id="KW-1185">Reference proteome</keyword>
<dbReference type="Proteomes" id="UP000599437">
    <property type="component" value="Unassembled WGS sequence"/>
</dbReference>
<feature type="domain" description="Moybdenum cofactor oxidoreductase dimerisation" evidence="2">
    <location>
        <begin position="43"/>
        <end position="135"/>
    </location>
</feature>
<dbReference type="Gene3D" id="2.60.40.650">
    <property type="match status" value="1"/>
</dbReference>
<evidence type="ECO:0000259" key="2">
    <source>
        <dbReference type="Pfam" id="PF03404"/>
    </source>
</evidence>
<evidence type="ECO:0000256" key="1">
    <source>
        <dbReference type="SAM" id="MobiDB-lite"/>
    </source>
</evidence>
<name>A0ABQ3DHW4_9ACTN</name>
<dbReference type="PANTHER" id="PTHR19372">
    <property type="entry name" value="SULFITE REDUCTASE"/>
    <property type="match status" value="1"/>
</dbReference>
<reference evidence="4" key="1">
    <citation type="journal article" date="2019" name="Int. J. Syst. Evol. Microbiol.">
        <title>The Global Catalogue of Microorganisms (GCM) 10K type strain sequencing project: providing services to taxonomists for standard genome sequencing and annotation.</title>
        <authorList>
            <consortium name="The Broad Institute Genomics Platform"/>
            <consortium name="The Broad Institute Genome Sequencing Center for Infectious Disease"/>
            <person name="Wu L."/>
            <person name="Ma J."/>
        </authorList>
    </citation>
    <scope>NUCLEOTIDE SEQUENCE [LARGE SCALE GENOMIC DNA]</scope>
    <source>
        <strain evidence="4">JCM 4737</strain>
    </source>
</reference>
<protein>
    <recommendedName>
        <fullName evidence="2">Moybdenum cofactor oxidoreductase dimerisation domain-containing protein</fullName>
    </recommendedName>
</protein>
<evidence type="ECO:0000313" key="3">
    <source>
        <dbReference type="EMBL" id="GHA96972.1"/>
    </source>
</evidence>
<dbReference type="SUPFAM" id="SSF81296">
    <property type="entry name" value="E set domains"/>
    <property type="match status" value="1"/>
</dbReference>
<dbReference type="EMBL" id="BMVO01000004">
    <property type="protein sequence ID" value="GHA96972.1"/>
    <property type="molecule type" value="Genomic_DNA"/>
</dbReference>